<dbReference type="RefSeq" id="WP_057869375.1">
    <property type="nucleotide sequence ID" value="NZ_AZDX01000011.1"/>
</dbReference>
<dbReference type="EMBL" id="AZDX01000011">
    <property type="protein sequence ID" value="KRL07003.1"/>
    <property type="molecule type" value="Genomic_DNA"/>
</dbReference>
<dbReference type="AlphaFoldDB" id="A0A0R1MRG6"/>
<dbReference type="PATRIC" id="fig|1423759.3.peg.246"/>
<accession>A0A0R1MRG6</accession>
<evidence type="ECO:0000313" key="4">
    <source>
        <dbReference type="Proteomes" id="UP000051448"/>
    </source>
</evidence>
<organism evidence="3 4">
    <name type="scientific">Liquorilactobacillus hordei DSM 19519</name>
    <dbReference type="NCBI Taxonomy" id="1423759"/>
    <lineage>
        <taxon>Bacteria</taxon>
        <taxon>Bacillati</taxon>
        <taxon>Bacillota</taxon>
        <taxon>Bacilli</taxon>
        <taxon>Lactobacillales</taxon>
        <taxon>Lactobacillaceae</taxon>
        <taxon>Liquorilactobacillus</taxon>
    </lineage>
</organism>
<dbReference type="OrthoDB" id="9811589at2"/>
<reference evidence="3 4" key="1">
    <citation type="journal article" date="2015" name="Genome Announc.">
        <title>Expanding the biotechnology potential of lactobacilli through comparative genomics of 213 strains and associated genera.</title>
        <authorList>
            <person name="Sun Z."/>
            <person name="Harris H.M."/>
            <person name="McCann A."/>
            <person name="Guo C."/>
            <person name="Argimon S."/>
            <person name="Zhang W."/>
            <person name="Yang X."/>
            <person name="Jeffery I.B."/>
            <person name="Cooney J.C."/>
            <person name="Kagawa T.F."/>
            <person name="Liu W."/>
            <person name="Song Y."/>
            <person name="Salvetti E."/>
            <person name="Wrobel A."/>
            <person name="Rasinkangas P."/>
            <person name="Parkhill J."/>
            <person name="Rea M.C."/>
            <person name="O'Sullivan O."/>
            <person name="Ritari J."/>
            <person name="Douillard F.P."/>
            <person name="Paul Ross R."/>
            <person name="Yang R."/>
            <person name="Briner A.E."/>
            <person name="Felis G.E."/>
            <person name="de Vos W.M."/>
            <person name="Barrangou R."/>
            <person name="Klaenhammer T.R."/>
            <person name="Caufield P.W."/>
            <person name="Cui Y."/>
            <person name="Zhang H."/>
            <person name="O'Toole P.W."/>
        </authorList>
    </citation>
    <scope>NUCLEOTIDE SEQUENCE [LARGE SCALE GENOMIC DNA]</scope>
    <source>
        <strain evidence="3 4">DSM 19519</strain>
    </source>
</reference>
<evidence type="ECO:0000259" key="2">
    <source>
        <dbReference type="Pfam" id="PF13649"/>
    </source>
</evidence>
<evidence type="ECO:0000313" key="3">
    <source>
        <dbReference type="EMBL" id="KRL07003.1"/>
    </source>
</evidence>
<feature type="domain" description="Methyltransferase" evidence="2">
    <location>
        <begin position="38"/>
        <end position="132"/>
    </location>
</feature>
<keyword evidence="3" id="KW-0489">Methyltransferase</keyword>
<dbReference type="Gene3D" id="3.40.50.150">
    <property type="entry name" value="Vaccinia Virus protein VP39"/>
    <property type="match status" value="1"/>
</dbReference>
<evidence type="ECO:0000256" key="1">
    <source>
        <dbReference type="ARBA" id="ARBA00022679"/>
    </source>
</evidence>
<gene>
    <name evidence="3" type="ORF">FC92_GL000236</name>
</gene>
<dbReference type="GeneID" id="98311418"/>
<comment type="caution">
    <text evidence="3">The sequence shown here is derived from an EMBL/GenBank/DDBJ whole genome shotgun (WGS) entry which is preliminary data.</text>
</comment>
<dbReference type="Pfam" id="PF13649">
    <property type="entry name" value="Methyltransf_25"/>
    <property type="match status" value="1"/>
</dbReference>
<dbReference type="CDD" id="cd02440">
    <property type="entry name" value="AdoMet_MTases"/>
    <property type="match status" value="1"/>
</dbReference>
<dbReference type="InterPro" id="IPR041698">
    <property type="entry name" value="Methyltransf_25"/>
</dbReference>
<dbReference type="Proteomes" id="UP000051448">
    <property type="component" value="Unassembled WGS sequence"/>
</dbReference>
<dbReference type="GO" id="GO:0032259">
    <property type="term" value="P:methylation"/>
    <property type="evidence" value="ECO:0007669"/>
    <property type="project" value="UniProtKB-KW"/>
</dbReference>
<dbReference type="SUPFAM" id="SSF53335">
    <property type="entry name" value="S-adenosyl-L-methionine-dependent methyltransferases"/>
    <property type="match status" value="1"/>
</dbReference>
<dbReference type="Gene3D" id="2.20.25.110">
    <property type="entry name" value="S-adenosyl-L-methionine-dependent methyltransferases"/>
    <property type="match status" value="1"/>
</dbReference>
<keyword evidence="1 3" id="KW-0808">Transferase</keyword>
<keyword evidence="4" id="KW-1185">Reference proteome</keyword>
<sequence length="245" mass="28257">MIYSTFAQVYDELMDPEIYDNWLNLVNKVVDKQKNKLLDLACGAGRLAVMLAQSGYQVTGADLSEEMLALAEARTRKEEADLSLVQANMTDLSELENFDIVTCGLDSLCYLADEEEVLRTFQEVSEHLNEKGIFVFDVISPYQTDIVYPGYMYNYTTKEQAFLWESFAGETLHSVIHDLTFFIADKNKASYQRYEETHYERTYELDVYLKLLSQAGFDKIEATADYGNGKIDKETTRFFFVCHKR</sequence>
<name>A0A0R1MRG6_9LACO</name>
<dbReference type="PANTHER" id="PTHR43861">
    <property type="entry name" value="TRANS-ACONITATE 2-METHYLTRANSFERASE-RELATED"/>
    <property type="match status" value="1"/>
</dbReference>
<proteinExistence type="predicted"/>
<dbReference type="InterPro" id="IPR029063">
    <property type="entry name" value="SAM-dependent_MTases_sf"/>
</dbReference>
<protein>
    <submittedName>
        <fullName evidence="3">SAM-dependent methyltransferase</fullName>
    </submittedName>
</protein>
<dbReference type="STRING" id="1423759.FC92_GL000236"/>
<dbReference type="GO" id="GO:0008168">
    <property type="term" value="F:methyltransferase activity"/>
    <property type="evidence" value="ECO:0007669"/>
    <property type="project" value="UniProtKB-KW"/>
</dbReference>